<dbReference type="EMBL" id="BARS01049159">
    <property type="protein sequence ID" value="GAG30034.1"/>
    <property type="molecule type" value="Genomic_DNA"/>
</dbReference>
<gene>
    <name evidence="1" type="ORF">S01H1_73560</name>
</gene>
<name>X0WGI1_9ZZZZ</name>
<protein>
    <submittedName>
        <fullName evidence="1">Uncharacterized protein</fullName>
    </submittedName>
</protein>
<comment type="caution">
    <text evidence="1">The sequence shown here is derived from an EMBL/GenBank/DDBJ whole genome shotgun (WGS) entry which is preliminary data.</text>
</comment>
<sequence length="141" mass="16289">LHFLRRCVARGIYITYEFMTSEVAVYPNTPLAMDLFNARLVPTLSMLGPIRYVYEDPAIGKLAGLVRQCQPLFDPIDQQMFVARNDGQISDTDAAKVSSRYLDLLERALEQYRSLTRETFRHLAYRCLAALQRDGVLRDRR</sequence>
<feature type="non-terminal residue" evidence="1">
    <location>
        <position position="1"/>
    </location>
</feature>
<organism evidence="1">
    <name type="scientific">marine sediment metagenome</name>
    <dbReference type="NCBI Taxonomy" id="412755"/>
    <lineage>
        <taxon>unclassified sequences</taxon>
        <taxon>metagenomes</taxon>
        <taxon>ecological metagenomes</taxon>
    </lineage>
</organism>
<accession>X0WGI1</accession>
<proteinExistence type="predicted"/>
<dbReference type="AlphaFoldDB" id="X0WGI1"/>
<reference evidence="1" key="1">
    <citation type="journal article" date="2014" name="Front. Microbiol.">
        <title>High frequency of phylogenetically diverse reductive dehalogenase-homologous genes in deep subseafloor sedimentary metagenomes.</title>
        <authorList>
            <person name="Kawai M."/>
            <person name="Futagami T."/>
            <person name="Toyoda A."/>
            <person name="Takaki Y."/>
            <person name="Nishi S."/>
            <person name="Hori S."/>
            <person name="Arai W."/>
            <person name="Tsubouchi T."/>
            <person name="Morono Y."/>
            <person name="Uchiyama I."/>
            <person name="Ito T."/>
            <person name="Fujiyama A."/>
            <person name="Inagaki F."/>
            <person name="Takami H."/>
        </authorList>
    </citation>
    <scope>NUCLEOTIDE SEQUENCE</scope>
    <source>
        <strain evidence="1">Expedition CK06-06</strain>
    </source>
</reference>
<evidence type="ECO:0000313" key="1">
    <source>
        <dbReference type="EMBL" id="GAG30034.1"/>
    </source>
</evidence>